<name>A0A4Q5MVH3_9MICO</name>
<evidence type="ECO:0000313" key="2">
    <source>
        <dbReference type="EMBL" id="RYV49469.1"/>
    </source>
</evidence>
<proteinExistence type="predicted"/>
<accession>A0A4Q5MVH3</accession>
<keyword evidence="1" id="KW-0812">Transmembrane</keyword>
<comment type="caution">
    <text evidence="2">The sequence shown here is derived from an EMBL/GenBank/DDBJ whole genome shotgun (WGS) entry which is preliminary data.</text>
</comment>
<evidence type="ECO:0000256" key="1">
    <source>
        <dbReference type="SAM" id="Phobius"/>
    </source>
</evidence>
<evidence type="ECO:0000313" key="3">
    <source>
        <dbReference type="Proteomes" id="UP000293764"/>
    </source>
</evidence>
<protein>
    <submittedName>
        <fullName evidence="2">Uncharacterized protein</fullName>
    </submittedName>
</protein>
<dbReference type="Proteomes" id="UP000293764">
    <property type="component" value="Unassembled WGS sequence"/>
</dbReference>
<organism evidence="2 3">
    <name type="scientific">Pengzhenrongella frigida</name>
    <dbReference type="NCBI Taxonomy" id="1259133"/>
    <lineage>
        <taxon>Bacteria</taxon>
        <taxon>Bacillati</taxon>
        <taxon>Actinomycetota</taxon>
        <taxon>Actinomycetes</taxon>
        <taxon>Micrococcales</taxon>
        <taxon>Pengzhenrongella</taxon>
    </lineage>
</organism>
<feature type="transmembrane region" description="Helical" evidence="1">
    <location>
        <begin position="45"/>
        <end position="67"/>
    </location>
</feature>
<gene>
    <name evidence="2" type="ORF">EUA98_18635</name>
</gene>
<dbReference type="OrthoDB" id="4828606at2"/>
<keyword evidence="3" id="KW-1185">Reference proteome</keyword>
<dbReference type="EMBL" id="SDWW01000072">
    <property type="protein sequence ID" value="RYV49469.1"/>
    <property type="molecule type" value="Genomic_DNA"/>
</dbReference>
<keyword evidence="1" id="KW-0472">Membrane</keyword>
<sequence length="77" mass="8034">MTTMTISPSTTPGRTPLQAVSDARRWVRETPAPRWEGDAGAKAVFAAYVGGSVVVWTVLGMSMAGLLGQLLTAVSQA</sequence>
<dbReference type="AlphaFoldDB" id="A0A4Q5MVH3"/>
<dbReference type="RefSeq" id="WP_130104194.1">
    <property type="nucleotide sequence ID" value="NZ_SDWW01000072.1"/>
</dbReference>
<reference evidence="2 3" key="1">
    <citation type="submission" date="2019-01" db="EMBL/GenBank/DDBJ databases">
        <title>Novel species of Cellulomonas.</title>
        <authorList>
            <person name="Liu Q."/>
            <person name="Xin Y.-H."/>
        </authorList>
    </citation>
    <scope>NUCLEOTIDE SEQUENCE [LARGE SCALE GENOMIC DNA]</scope>
    <source>
        <strain evidence="2 3">HLT2-17</strain>
    </source>
</reference>
<keyword evidence="1" id="KW-1133">Transmembrane helix</keyword>